<evidence type="ECO:0000256" key="10">
    <source>
        <dbReference type="HAMAP-Rule" id="MF_01820"/>
    </source>
</evidence>
<dbReference type="CDD" id="cd01854">
    <property type="entry name" value="YjeQ_EngC"/>
    <property type="match status" value="1"/>
</dbReference>
<keyword evidence="5 10" id="KW-0547">Nucleotide-binding</keyword>
<keyword evidence="6 10" id="KW-0378">Hydrolase</keyword>
<reference evidence="13" key="1">
    <citation type="submission" date="2020-08" db="EMBL/GenBank/DDBJ databases">
        <title>Genome public.</title>
        <authorList>
            <person name="Liu C."/>
            <person name="Sun Q."/>
        </authorList>
    </citation>
    <scope>NUCLEOTIDE SEQUENCE</scope>
    <source>
        <strain evidence="13">NSJ-31</strain>
    </source>
</reference>
<dbReference type="SUPFAM" id="SSF50249">
    <property type="entry name" value="Nucleic acid-binding proteins"/>
    <property type="match status" value="1"/>
</dbReference>
<comment type="subcellular location">
    <subcellularLocation>
        <location evidence="10">Cytoplasm</location>
    </subcellularLocation>
</comment>
<dbReference type="PANTHER" id="PTHR32120:SF11">
    <property type="entry name" value="SMALL RIBOSOMAL SUBUNIT BIOGENESIS GTPASE RSGA 1, MITOCHONDRIAL-RELATED"/>
    <property type="match status" value="1"/>
</dbReference>
<keyword evidence="2 10" id="KW-0690">Ribosome biogenesis</keyword>
<keyword evidence="3 10" id="KW-0479">Metal-binding</keyword>
<dbReference type="EMBL" id="JACRST010000023">
    <property type="protein sequence ID" value="MBC8547544.1"/>
    <property type="molecule type" value="Genomic_DNA"/>
</dbReference>
<evidence type="ECO:0000313" key="14">
    <source>
        <dbReference type="Proteomes" id="UP000653127"/>
    </source>
</evidence>
<dbReference type="PROSITE" id="PS50936">
    <property type="entry name" value="ENGC_GTPASE"/>
    <property type="match status" value="1"/>
</dbReference>
<dbReference type="Gene3D" id="3.40.50.300">
    <property type="entry name" value="P-loop containing nucleotide triphosphate hydrolases"/>
    <property type="match status" value="1"/>
</dbReference>
<dbReference type="InterPro" id="IPR010914">
    <property type="entry name" value="RsgA_GTPase_dom"/>
</dbReference>
<keyword evidence="7 10" id="KW-0862">Zinc</keyword>
<evidence type="ECO:0000259" key="12">
    <source>
        <dbReference type="PROSITE" id="PS51721"/>
    </source>
</evidence>
<comment type="cofactor">
    <cofactor evidence="10">
        <name>Zn(2+)</name>
        <dbReference type="ChEBI" id="CHEBI:29105"/>
    </cofactor>
    <text evidence="10">Binds 1 zinc ion per subunit.</text>
</comment>
<feature type="binding site" evidence="10">
    <location>
        <position position="248"/>
    </location>
    <ligand>
        <name>Zn(2+)</name>
        <dbReference type="ChEBI" id="CHEBI:29105"/>
    </ligand>
</feature>
<dbReference type="SUPFAM" id="SSF52540">
    <property type="entry name" value="P-loop containing nucleoside triphosphate hydrolases"/>
    <property type="match status" value="1"/>
</dbReference>
<evidence type="ECO:0000256" key="5">
    <source>
        <dbReference type="ARBA" id="ARBA00022741"/>
    </source>
</evidence>
<feature type="domain" description="CP-type G" evidence="12">
    <location>
        <begin position="66"/>
        <end position="221"/>
    </location>
</feature>
<comment type="subunit">
    <text evidence="10">Monomer. Associates with 30S ribosomal subunit, binds 16S rRNA.</text>
</comment>
<dbReference type="GO" id="GO:0046872">
    <property type="term" value="F:metal ion binding"/>
    <property type="evidence" value="ECO:0007669"/>
    <property type="project" value="UniProtKB-KW"/>
</dbReference>
<dbReference type="InterPro" id="IPR030378">
    <property type="entry name" value="G_CP_dom"/>
</dbReference>
<feature type="binding site" evidence="10">
    <location>
        <begin position="115"/>
        <end position="118"/>
    </location>
    <ligand>
        <name>GTP</name>
        <dbReference type="ChEBI" id="CHEBI:37565"/>
    </ligand>
</feature>
<dbReference type="EC" id="3.6.1.-" evidence="10"/>
<dbReference type="GO" id="GO:0005737">
    <property type="term" value="C:cytoplasm"/>
    <property type="evidence" value="ECO:0007669"/>
    <property type="project" value="UniProtKB-SubCell"/>
</dbReference>
<feature type="domain" description="EngC GTPase" evidence="11">
    <location>
        <begin position="75"/>
        <end position="219"/>
    </location>
</feature>
<dbReference type="Pfam" id="PF16745">
    <property type="entry name" value="RsgA_N"/>
    <property type="match status" value="1"/>
</dbReference>
<dbReference type="Proteomes" id="UP000653127">
    <property type="component" value="Unassembled WGS sequence"/>
</dbReference>
<gene>
    <name evidence="10 13" type="primary">rsgA</name>
    <name evidence="13" type="ORF">H8711_11465</name>
</gene>
<evidence type="ECO:0000256" key="4">
    <source>
        <dbReference type="ARBA" id="ARBA00022730"/>
    </source>
</evidence>
<keyword evidence="9 10" id="KW-0342">GTP-binding</keyword>
<dbReference type="InterPro" id="IPR027417">
    <property type="entry name" value="P-loop_NTPase"/>
</dbReference>
<dbReference type="NCBIfam" id="TIGR00157">
    <property type="entry name" value="ribosome small subunit-dependent GTPase A"/>
    <property type="match status" value="1"/>
</dbReference>
<feature type="binding site" evidence="10">
    <location>
        <begin position="163"/>
        <end position="171"/>
    </location>
    <ligand>
        <name>GTP</name>
        <dbReference type="ChEBI" id="CHEBI:37565"/>
    </ligand>
</feature>
<dbReference type="GO" id="GO:0019843">
    <property type="term" value="F:rRNA binding"/>
    <property type="evidence" value="ECO:0007669"/>
    <property type="project" value="UniProtKB-KW"/>
</dbReference>
<evidence type="ECO:0000256" key="2">
    <source>
        <dbReference type="ARBA" id="ARBA00022517"/>
    </source>
</evidence>
<dbReference type="PANTHER" id="PTHR32120">
    <property type="entry name" value="SMALL RIBOSOMAL SUBUNIT BIOGENESIS GTPASE RSGA"/>
    <property type="match status" value="1"/>
</dbReference>
<evidence type="ECO:0000256" key="8">
    <source>
        <dbReference type="ARBA" id="ARBA00022884"/>
    </source>
</evidence>
<dbReference type="PROSITE" id="PS51721">
    <property type="entry name" value="G_CP"/>
    <property type="match status" value="1"/>
</dbReference>
<keyword evidence="1 10" id="KW-0963">Cytoplasm</keyword>
<evidence type="ECO:0000256" key="1">
    <source>
        <dbReference type="ARBA" id="ARBA00022490"/>
    </source>
</evidence>
<accession>A0A926E1V2</accession>
<comment type="similarity">
    <text evidence="10">Belongs to the TRAFAC class YlqF/YawG GTPase family. RsgA subfamily.</text>
</comment>
<sequence>MGETTHGLIVKAMSGFYYVQCPEGLIECRARGVFRKRGQDLYVGDNASVELTAGGKGYVVAVDERRNFLVRPPLANLDQLVLVSSTCEPVPNLLVIDRMIAVAERKGIEPLLVFTKKDMADASPYARIYRHAGFAVAEVSNATGEGVDAVRAALTGRVSAFSGNSGVGKSSLLNRVDARLALPTAEISQKLGRGRHTTRHVELFALPEGGYVADTPGFSSLDLERCEPILKEDLAGCFREFADYVDGCRFTGCSHTKEKGCAVLEALARGDIEPTRHESYVSMWNQVMDLKEWELK</sequence>
<feature type="binding site" evidence="10">
    <location>
        <position position="253"/>
    </location>
    <ligand>
        <name>Zn(2+)</name>
        <dbReference type="ChEBI" id="CHEBI:29105"/>
    </ligand>
</feature>
<evidence type="ECO:0000256" key="6">
    <source>
        <dbReference type="ARBA" id="ARBA00022801"/>
    </source>
</evidence>
<dbReference type="GO" id="GO:0003924">
    <property type="term" value="F:GTPase activity"/>
    <property type="evidence" value="ECO:0007669"/>
    <property type="project" value="UniProtKB-UniRule"/>
</dbReference>
<evidence type="ECO:0000256" key="7">
    <source>
        <dbReference type="ARBA" id="ARBA00022833"/>
    </source>
</evidence>
<feature type="binding site" evidence="10">
    <location>
        <position position="255"/>
    </location>
    <ligand>
        <name>Zn(2+)</name>
        <dbReference type="ChEBI" id="CHEBI:29105"/>
    </ligand>
</feature>
<dbReference type="Pfam" id="PF03193">
    <property type="entry name" value="RsgA_GTPase"/>
    <property type="match status" value="1"/>
</dbReference>
<organism evidence="13 14">
    <name type="scientific">Ligaoa zhengdingensis</name>
    <dbReference type="NCBI Taxonomy" id="2763658"/>
    <lineage>
        <taxon>Bacteria</taxon>
        <taxon>Bacillati</taxon>
        <taxon>Bacillota</taxon>
        <taxon>Clostridia</taxon>
        <taxon>Eubacteriales</taxon>
        <taxon>Oscillospiraceae</taxon>
        <taxon>Ligaoa</taxon>
    </lineage>
</organism>
<evidence type="ECO:0000256" key="3">
    <source>
        <dbReference type="ARBA" id="ARBA00022723"/>
    </source>
</evidence>
<comment type="caution">
    <text evidence="13">The sequence shown here is derived from an EMBL/GenBank/DDBJ whole genome shotgun (WGS) entry which is preliminary data.</text>
</comment>
<dbReference type="InterPro" id="IPR012340">
    <property type="entry name" value="NA-bd_OB-fold"/>
</dbReference>
<dbReference type="Gene3D" id="2.40.50.140">
    <property type="entry name" value="Nucleic acid-binding proteins"/>
    <property type="match status" value="1"/>
</dbReference>
<dbReference type="GO" id="GO:0005525">
    <property type="term" value="F:GTP binding"/>
    <property type="evidence" value="ECO:0007669"/>
    <property type="project" value="UniProtKB-UniRule"/>
</dbReference>
<dbReference type="RefSeq" id="WP_249283581.1">
    <property type="nucleotide sequence ID" value="NZ_JACRST010000023.1"/>
</dbReference>
<evidence type="ECO:0000313" key="13">
    <source>
        <dbReference type="EMBL" id="MBC8547544.1"/>
    </source>
</evidence>
<dbReference type="InterPro" id="IPR031944">
    <property type="entry name" value="RsgA_N"/>
</dbReference>
<feature type="binding site" evidence="10">
    <location>
        <position position="261"/>
    </location>
    <ligand>
        <name>Zn(2+)</name>
        <dbReference type="ChEBI" id="CHEBI:29105"/>
    </ligand>
</feature>
<dbReference type="AlphaFoldDB" id="A0A926E1V2"/>
<comment type="function">
    <text evidence="10">One of several proteins that assist in the late maturation steps of the functional core of the 30S ribosomal subunit. Helps release RbfA from mature subunits. May play a role in the assembly of ribosomal proteins into the subunit. Circularly permuted GTPase that catalyzes slow GTP hydrolysis, GTPase activity is stimulated by the 30S ribosomal subunit.</text>
</comment>
<evidence type="ECO:0000259" key="11">
    <source>
        <dbReference type="PROSITE" id="PS50936"/>
    </source>
</evidence>
<dbReference type="HAMAP" id="MF_01820">
    <property type="entry name" value="GTPase_RsgA"/>
    <property type="match status" value="1"/>
</dbReference>
<keyword evidence="8 10" id="KW-0694">RNA-binding</keyword>
<keyword evidence="14" id="KW-1185">Reference proteome</keyword>
<name>A0A926E1V2_9FIRM</name>
<keyword evidence="4 10" id="KW-0699">rRNA-binding</keyword>
<dbReference type="InterPro" id="IPR004881">
    <property type="entry name" value="Ribosome_biogen_GTPase_RsgA"/>
</dbReference>
<dbReference type="Gene3D" id="1.10.40.50">
    <property type="entry name" value="Probable gtpase engc, domain 3"/>
    <property type="match status" value="1"/>
</dbReference>
<proteinExistence type="inferred from homology"/>
<dbReference type="GO" id="GO:0042274">
    <property type="term" value="P:ribosomal small subunit biogenesis"/>
    <property type="evidence" value="ECO:0007669"/>
    <property type="project" value="UniProtKB-UniRule"/>
</dbReference>
<protein>
    <recommendedName>
        <fullName evidence="10">Small ribosomal subunit biogenesis GTPase RsgA</fullName>
        <ecNumber evidence="10">3.6.1.-</ecNumber>
    </recommendedName>
</protein>
<evidence type="ECO:0000256" key="9">
    <source>
        <dbReference type="ARBA" id="ARBA00023134"/>
    </source>
</evidence>
<dbReference type="CDD" id="cd04466">
    <property type="entry name" value="S1_YloQ_GTPase"/>
    <property type="match status" value="1"/>
</dbReference>